<comment type="caution">
    <text evidence="6">The sequence shown here is derived from an EMBL/GenBank/DDBJ whole genome shotgun (WGS) entry which is preliminary data.</text>
</comment>
<dbReference type="SFLD" id="SFLDG01100">
    <property type="entry name" value="methyltransferase_(Class_D)"/>
    <property type="match status" value="1"/>
</dbReference>
<keyword evidence="2" id="KW-0479">Metal-binding</keyword>
<dbReference type="SFLD" id="SFLDG01067">
    <property type="entry name" value="SPASM/twitch_domain_containing"/>
    <property type="match status" value="1"/>
</dbReference>
<proteinExistence type="predicted"/>
<dbReference type="Pfam" id="PF23545">
    <property type="entry name" value="Zn_ribbon_HMPTM"/>
    <property type="match status" value="1"/>
</dbReference>
<dbReference type="CDD" id="cd01335">
    <property type="entry name" value="Radical_SAM"/>
    <property type="match status" value="1"/>
</dbReference>
<dbReference type="SFLD" id="SFLDF00385">
    <property type="entry name" value="7_8-dihydro-6-hydroxymethylpte"/>
    <property type="match status" value="1"/>
</dbReference>
<dbReference type="Proteomes" id="UP000643554">
    <property type="component" value="Unassembled WGS sequence"/>
</dbReference>
<evidence type="ECO:0000313" key="7">
    <source>
        <dbReference type="Proteomes" id="UP000643554"/>
    </source>
</evidence>
<accession>A0A833E0F6</accession>
<protein>
    <submittedName>
        <fullName evidence="6">Radical SAM protein</fullName>
    </submittedName>
</protein>
<dbReference type="InterPro" id="IPR034471">
    <property type="entry name" value="GDGT/MA_synthase"/>
</dbReference>
<dbReference type="NCBIfam" id="NF045702">
    <property type="entry name" value="rSAM_GDGT_ether"/>
    <property type="match status" value="1"/>
</dbReference>
<dbReference type="GO" id="GO:0051539">
    <property type="term" value="F:4 iron, 4 sulfur cluster binding"/>
    <property type="evidence" value="ECO:0007669"/>
    <property type="project" value="InterPro"/>
</dbReference>
<keyword evidence="1" id="KW-0949">S-adenosyl-L-methionine</keyword>
<dbReference type="InterPro" id="IPR007197">
    <property type="entry name" value="rSAM"/>
</dbReference>
<name>A0A833E0F6_9EURY</name>
<dbReference type="InterPro" id="IPR056488">
    <property type="entry name" value="Zn_ribbon_HMPTM"/>
</dbReference>
<evidence type="ECO:0000256" key="3">
    <source>
        <dbReference type="ARBA" id="ARBA00023004"/>
    </source>
</evidence>
<evidence type="ECO:0000313" key="6">
    <source>
        <dbReference type="EMBL" id="HIP84917.1"/>
    </source>
</evidence>
<sequence length="495" mass="56782">MKEVIDRTLSICPKCFKRIPAIFYEEENVVYIEKICPEHGMFKDIYWSDAQLYKKFNSYEYISSVKVTHRETEKGCPYDCGLCPNHKTPTVLANIDLTNRCNLNCPICFANAGKTGVVYEPSFQEVKRMMEILRSEIPPTPAIQFAGGEPTLREDLFHIIELAKEMGFLHTQLATNGLKLKNREYVRKLKEVGLSTIYLQFDGISERPYLIARGRNLLPFKMKVIENCRDVGFNSVVLVPTLVKGVNDGEVGDIIRYGIKNFDVIRGVNFQPVSFTGRIEEEKRLEGRITIPDFIRLVEEQTHGEISREDFYPVPVVAPISLFVENILDRKKPVLGSHQHCGVSTYVFVEDGKMIPFPRFFDVEGFLELIKEKNEELIEGKKSKIRSVLDLSLSILKLIDRDRAPKSINVKTLANFIVDILRGSYTSLVKLHHSVLMIGCMHFMDPYNFDIRRCERCCIHYALPDGRVIPFCTFNTIHRPLMFKGQSCSGEKDNN</sequence>
<dbReference type="InterPro" id="IPR013785">
    <property type="entry name" value="Aldolase_TIM"/>
</dbReference>
<dbReference type="SUPFAM" id="SSF102114">
    <property type="entry name" value="Radical SAM enzymes"/>
    <property type="match status" value="1"/>
</dbReference>
<reference evidence="6" key="1">
    <citation type="journal article" date="2020" name="ISME J.">
        <title>Gammaproteobacteria mediating utilization of methyl-, sulfur- and petroleum organic compounds in deep ocean hydrothermal plumes.</title>
        <authorList>
            <person name="Zhou Z."/>
            <person name="Liu Y."/>
            <person name="Pan J."/>
            <person name="Cron B.R."/>
            <person name="Toner B.M."/>
            <person name="Anantharaman K."/>
            <person name="Breier J.A."/>
            <person name="Dick G.J."/>
            <person name="Li M."/>
        </authorList>
    </citation>
    <scope>NUCLEOTIDE SEQUENCE</scope>
    <source>
        <strain evidence="6">SZUA-1453</strain>
    </source>
</reference>
<keyword evidence="3" id="KW-0408">Iron</keyword>
<dbReference type="PROSITE" id="PS51918">
    <property type="entry name" value="RADICAL_SAM"/>
    <property type="match status" value="1"/>
</dbReference>
<dbReference type="Pfam" id="PF04055">
    <property type="entry name" value="Radical_SAM"/>
    <property type="match status" value="1"/>
</dbReference>
<dbReference type="AlphaFoldDB" id="A0A833E0F6"/>
<dbReference type="PANTHER" id="PTHR43306:SF1">
    <property type="entry name" value="7,8-DIHYDRO-6-HYDROXYMETHYLPTERIN DIMETHYLTRANSFERASE"/>
    <property type="match status" value="1"/>
</dbReference>
<evidence type="ECO:0000256" key="2">
    <source>
        <dbReference type="ARBA" id="ARBA00022723"/>
    </source>
</evidence>
<evidence type="ECO:0000256" key="4">
    <source>
        <dbReference type="ARBA" id="ARBA00023014"/>
    </source>
</evidence>
<feature type="domain" description="Radical SAM core" evidence="5">
    <location>
        <begin position="87"/>
        <end position="301"/>
    </location>
</feature>
<evidence type="ECO:0000256" key="1">
    <source>
        <dbReference type="ARBA" id="ARBA00022691"/>
    </source>
</evidence>
<dbReference type="GO" id="GO:0008168">
    <property type="term" value="F:methyltransferase activity"/>
    <property type="evidence" value="ECO:0007669"/>
    <property type="project" value="InterPro"/>
</dbReference>
<dbReference type="GO" id="GO:0046872">
    <property type="term" value="F:metal ion binding"/>
    <property type="evidence" value="ECO:0007669"/>
    <property type="project" value="UniProtKB-KW"/>
</dbReference>
<keyword evidence="4" id="KW-0411">Iron-sulfur</keyword>
<evidence type="ECO:0000259" key="5">
    <source>
        <dbReference type="PROSITE" id="PS51918"/>
    </source>
</evidence>
<dbReference type="SFLD" id="SFLDS00029">
    <property type="entry name" value="Radical_SAM"/>
    <property type="match status" value="1"/>
</dbReference>
<dbReference type="PANTHER" id="PTHR43306">
    <property type="entry name" value="7,8-DIHYDRO-6-HYDROXYMETHYLPTERIN DIMETHYLTRANSFERASE"/>
    <property type="match status" value="1"/>
</dbReference>
<dbReference type="InterPro" id="IPR058240">
    <property type="entry name" value="rSAM_sf"/>
</dbReference>
<dbReference type="EMBL" id="DQUI01000087">
    <property type="protein sequence ID" value="HIP84917.1"/>
    <property type="molecule type" value="Genomic_DNA"/>
</dbReference>
<organism evidence="6 7">
    <name type="scientific">Methanothermococcus okinawensis</name>
    <dbReference type="NCBI Taxonomy" id="155863"/>
    <lineage>
        <taxon>Archaea</taxon>
        <taxon>Methanobacteriati</taxon>
        <taxon>Methanobacteriota</taxon>
        <taxon>Methanomada group</taxon>
        <taxon>Methanococci</taxon>
        <taxon>Methanococcales</taxon>
        <taxon>Methanococcaceae</taxon>
        <taxon>Methanothermococcus</taxon>
    </lineage>
</organism>
<gene>
    <name evidence="6" type="ORF">EYH15_05450</name>
</gene>
<dbReference type="InterPro" id="IPR034474">
    <property type="entry name" value="Methyltransferase_Class_D"/>
</dbReference>
<dbReference type="Gene3D" id="3.20.20.70">
    <property type="entry name" value="Aldolase class I"/>
    <property type="match status" value="1"/>
</dbReference>